<feature type="transmembrane region" description="Helical" evidence="4">
    <location>
        <begin position="291"/>
        <end position="311"/>
    </location>
</feature>
<protein>
    <submittedName>
        <fullName evidence="6">MFS transporter</fullName>
    </submittedName>
</protein>
<feature type="domain" description="Major facilitator superfamily (MFS) profile" evidence="5">
    <location>
        <begin position="23"/>
        <end position="405"/>
    </location>
</feature>
<evidence type="ECO:0000256" key="2">
    <source>
        <dbReference type="ARBA" id="ARBA00022989"/>
    </source>
</evidence>
<feature type="transmembrane region" description="Helical" evidence="4">
    <location>
        <begin position="317"/>
        <end position="340"/>
    </location>
</feature>
<dbReference type="Pfam" id="PF07690">
    <property type="entry name" value="MFS_1"/>
    <property type="match status" value="1"/>
</dbReference>
<comment type="caution">
    <text evidence="6">The sequence shown here is derived from an EMBL/GenBank/DDBJ whole genome shotgun (WGS) entry which is preliminary data.</text>
</comment>
<evidence type="ECO:0000313" key="6">
    <source>
        <dbReference type="EMBL" id="MFC2967899.1"/>
    </source>
</evidence>
<accession>A0ABV7AEV7</accession>
<keyword evidence="2 4" id="KW-1133">Transmembrane helix</keyword>
<name>A0ABV7AEV7_9RHOB</name>
<dbReference type="InterPro" id="IPR011701">
    <property type="entry name" value="MFS"/>
</dbReference>
<feature type="transmembrane region" description="Helical" evidence="4">
    <location>
        <begin position="352"/>
        <end position="374"/>
    </location>
</feature>
<proteinExistence type="predicted"/>
<evidence type="ECO:0000259" key="5">
    <source>
        <dbReference type="PROSITE" id="PS50850"/>
    </source>
</evidence>
<dbReference type="EMBL" id="JBHRSK010000004">
    <property type="protein sequence ID" value="MFC2967899.1"/>
    <property type="molecule type" value="Genomic_DNA"/>
</dbReference>
<feature type="transmembrane region" description="Helical" evidence="4">
    <location>
        <begin position="156"/>
        <end position="176"/>
    </location>
</feature>
<feature type="transmembrane region" description="Helical" evidence="4">
    <location>
        <begin position="20"/>
        <end position="37"/>
    </location>
</feature>
<evidence type="ECO:0000256" key="3">
    <source>
        <dbReference type="ARBA" id="ARBA00023136"/>
    </source>
</evidence>
<keyword evidence="3 4" id="KW-0472">Membrane</keyword>
<dbReference type="RefSeq" id="WP_377832545.1">
    <property type="nucleotide sequence ID" value="NZ_JBHRSK010000004.1"/>
</dbReference>
<dbReference type="SUPFAM" id="SSF103473">
    <property type="entry name" value="MFS general substrate transporter"/>
    <property type="match status" value="1"/>
</dbReference>
<evidence type="ECO:0000256" key="4">
    <source>
        <dbReference type="SAM" id="Phobius"/>
    </source>
</evidence>
<evidence type="ECO:0000313" key="7">
    <source>
        <dbReference type="Proteomes" id="UP001595443"/>
    </source>
</evidence>
<evidence type="ECO:0000256" key="1">
    <source>
        <dbReference type="ARBA" id="ARBA00022692"/>
    </source>
</evidence>
<dbReference type="Gene3D" id="1.20.1250.20">
    <property type="entry name" value="MFS general substrate transporter like domains"/>
    <property type="match status" value="2"/>
</dbReference>
<dbReference type="InterPro" id="IPR020846">
    <property type="entry name" value="MFS_dom"/>
</dbReference>
<sequence>MAEPQTASDTSDKAAARRALPAGIWALGFVSLLMDVSSEMIHALLPVYLTVGLGATALAVGVIEGIAEATAAITKVFSGALSDRIGKRKGLAALGYGLAACTKPIFPLAGSVGWIVAARFIDRIGKGIRGAPRDALIADLTPPALRGAAYGLRQSLDTVGAFLGPLAAIGLMWLFADRFASVFWVAVVPGFLSLGLILFAVREPARPEGTRQVRNPLARDELARLGGLYWAVVAVAAVFTLARFSEAFLVLRAQQAGLALMLVPLVLVGMNVAYALSAYPVGVLSDRVGRLALLALGVGLLIAADIVLALAPGLAGIAVGVLLWGLHMGFSQGLLASLVADTAAPELRGTAFGLFNLVTGAAMLAASVLAGALWEWGGPEATFLAGAGFAVLALLGLLALRGRLARRAKKGQGARA</sequence>
<feature type="transmembrane region" description="Helical" evidence="4">
    <location>
        <begin position="182"/>
        <end position="201"/>
    </location>
</feature>
<keyword evidence="1 4" id="KW-0812">Transmembrane</keyword>
<feature type="transmembrane region" description="Helical" evidence="4">
    <location>
        <begin position="43"/>
        <end position="63"/>
    </location>
</feature>
<dbReference type="InterPro" id="IPR036259">
    <property type="entry name" value="MFS_trans_sf"/>
</dbReference>
<feature type="transmembrane region" description="Helical" evidence="4">
    <location>
        <begin position="380"/>
        <end position="400"/>
    </location>
</feature>
<dbReference type="PROSITE" id="PS50850">
    <property type="entry name" value="MFS"/>
    <property type="match status" value="1"/>
</dbReference>
<feature type="transmembrane region" description="Helical" evidence="4">
    <location>
        <begin position="256"/>
        <end position="279"/>
    </location>
</feature>
<dbReference type="PANTHER" id="PTHR23518:SF2">
    <property type="entry name" value="MAJOR FACILITATOR SUPERFAMILY TRANSPORTER"/>
    <property type="match status" value="1"/>
</dbReference>
<dbReference type="CDD" id="cd17370">
    <property type="entry name" value="MFS_MJ1317_like"/>
    <property type="match status" value="1"/>
</dbReference>
<feature type="transmembrane region" description="Helical" evidence="4">
    <location>
        <begin position="222"/>
        <end position="244"/>
    </location>
</feature>
<reference evidence="7" key="1">
    <citation type="journal article" date="2019" name="Int. J. Syst. Evol. Microbiol.">
        <title>The Global Catalogue of Microorganisms (GCM) 10K type strain sequencing project: providing services to taxonomists for standard genome sequencing and annotation.</title>
        <authorList>
            <consortium name="The Broad Institute Genomics Platform"/>
            <consortium name="The Broad Institute Genome Sequencing Center for Infectious Disease"/>
            <person name="Wu L."/>
            <person name="Ma J."/>
        </authorList>
    </citation>
    <scope>NUCLEOTIDE SEQUENCE [LARGE SCALE GENOMIC DNA]</scope>
    <source>
        <strain evidence="7">KCTC 62192</strain>
    </source>
</reference>
<gene>
    <name evidence="6" type="ORF">ACFOES_07320</name>
</gene>
<keyword evidence="7" id="KW-1185">Reference proteome</keyword>
<dbReference type="Proteomes" id="UP001595443">
    <property type="component" value="Unassembled WGS sequence"/>
</dbReference>
<organism evidence="6 7">
    <name type="scientific">Acidimangrovimonas pyrenivorans</name>
    <dbReference type="NCBI Taxonomy" id="2030798"/>
    <lineage>
        <taxon>Bacteria</taxon>
        <taxon>Pseudomonadati</taxon>
        <taxon>Pseudomonadota</taxon>
        <taxon>Alphaproteobacteria</taxon>
        <taxon>Rhodobacterales</taxon>
        <taxon>Paracoccaceae</taxon>
        <taxon>Acidimangrovimonas</taxon>
    </lineage>
</organism>
<dbReference type="PANTHER" id="PTHR23518">
    <property type="entry name" value="C-METHYLTRANSFERASE"/>
    <property type="match status" value="1"/>
</dbReference>